<name>A0A1U9NGM0_9BACT</name>
<keyword evidence="3" id="KW-1133">Transmembrane helix</keyword>
<protein>
    <submittedName>
        <fullName evidence="5">Splicing factor, CC1-like family</fullName>
    </submittedName>
</protein>
<dbReference type="RefSeq" id="WP_205847946.1">
    <property type="nucleotide sequence ID" value="NZ_CP019791.1"/>
</dbReference>
<keyword evidence="1" id="KW-0694">RNA-binding</keyword>
<evidence type="ECO:0000256" key="2">
    <source>
        <dbReference type="SAM" id="MobiDB-lite"/>
    </source>
</evidence>
<feature type="region of interest" description="Disordered" evidence="2">
    <location>
        <begin position="74"/>
        <end position="107"/>
    </location>
</feature>
<accession>A0A1U9NGM0</accession>
<evidence type="ECO:0000313" key="5">
    <source>
        <dbReference type="EMBL" id="AQT66955.1"/>
    </source>
</evidence>
<dbReference type="InterPro" id="IPR012677">
    <property type="entry name" value="Nucleotide-bd_a/b_plait_sf"/>
</dbReference>
<dbReference type="PANTHER" id="PTHR48025">
    <property type="entry name" value="OS02G0815200 PROTEIN"/>
    <property type="match status" value="1"/>
</dbReference>
<dbReference type="AlphaFoldDB" id="A0A1U9NGM0"/>
<dbReference type="InterPro" id="IPR035979">
    <property type="entry name" value="RBD_domain_sf"/>
</dbReference>
<dbReference type="Gene3D" id="3.30.70.330">
    <property type="match status" value="1"/>
</dbReference>
<feature type="compositionally biased region" description="Basic and acidic residues" evidence="2">
    <location>
        <begin position="213"/>
        <end position="230"/>
    </location>
</feature>
<dbReference type="InterPro" id="IPR000504">
    <property type="entry name" value="RRM_dom"/>
</dbReference>
<evidence type="ECO:0000256" key="1">
    <source>
        <dbReference type="ARBA" id="ARBA00022884"/>
    </source>
</evidence>
<dbReference type="CDD" id="cd00590">
    <property type="entry name" value="RRM_SF"/>
    <property type="match status" value="1"/>
</dbReference>
<organism evidence="5 6">
    <name type="scientific">Anaerohalosphaera lusitana</name>
    <dbReference type="NCBI Taxonomy" id="1936003"/>
    <lineage>
        <taxon>Bacteria</taxon>
        <taxon>Pseudomonadati</taxon>
        <taxon>Planctomycetota</taxon>
        <taxon>Phycisphaerae</taxon>
        <taxon>Sedimentisphaerales</taxon>
        <taxon>Anaerohalosphaeraceae</taxon>
        <taxon>Anaerohalosphaera</taxon>
    </lineage>
</organism>
<dbReference type="KEGG" id="alus:STSP2_00093"/>
<reference evidence="6" key="1">
    <citation type="submission" date="2017-02" db="EMBL/GenBank/DDBJ databases">
        <title>Comparative genomics and description of representatives of a novel lineage of planctomycetes thriving in anoxic sediments.</title>
        <authorList>
            <person name="Spring S."/>
            <person name="Bunk B."/>
            <person name="Sproer C."/>
        </authorList>
    </citation>
    <scope>NUCLEOTIDE SEQUENCE [LARGE SCALE GENOMIC DNA]</scope>
    <source>
        <strain evidence="6">ST-NAGAB-D1</strain>
    </source>
</reference>
<evidence type="ECO:0000313" key="6">
    <source>
        <dbReference type="Proteomes" id="UP000189674"/>
    </source>
</evidence>
<sequence>MNNNFRNFGLVCGGIAGLGCVAGGIAVLTAAVASGDAIFWGMGLFFVGMGFFVGPAMVILTLANTEAVEKEVRTAQKTAGKKASTKKADTKKPAKKDSKSEAKGGEDEPVVIYAGNLPHEAGEAEIRAAFEAFGKVDSVRVITHRSGKSKGYGFVDMPDRAEAEAAIEALNGRDFGGRKLKVSESRSKVSRQRARRKGGNDRPKGKSQPNNKPDNKPSDEKPVEVKREPEVVDWDASVDDDR</sequence>
<dbReference type="Proteomes" id="UP000189674">
    <property type="component" value="Chromosome"/>
</dbReference>
<feature type="region of interest" description="Disordered" evidence="2">
    <location>
        <begin position="178"/>
        <end position="242"/>
    </location>
</feature>
<dbReference type="SUPFAM" id="SSF54928">
    <property type="entry name" value="RNA-binding domain, RBD"/>
    <property type="match status" value="1"/>
</dbReference>
<feature type="transmembrane region" description="Helical" evidence="3">
    <location>
        <begin position="7"/>
        <end position="32"/>
    </location>
</feature>
<dbReference type="PROSITE" id="PS50102">
    <property type="entry name" value="RRM"/>
    <property type="match status" value="1"/>
</dbReference>
<gene>
    <name evidence="5" type="ORF">STSP2_00093</name>
</gene>
<dbReference type="InterPro" id="IPR050502">
    <property type="entry name" value="Euk_RNA-bind_prot"/>
</dbReference>
<feature type="domain" description="RRM" evidence="4">
    <location>
        <begin position="110"/>
        <end position="187"/>
    </location>
</feature>
<dbReference type="STRING" id="1936003.STSP2_00093"/>
<feature type="compositionally biased region" description="Basic and acidic residues" evidence="2">
    <location>
        <begin position="86"/>
        <end position="106"/>
    </location>
</feature>
<evidence type="ECO:0000256" key="3">
    <source>
        <dbReference type="SAM" id="Phobius"/>
    </source>
</evidence>
<feature type="compositionally biased region" description="Basic residues" evidence="2">
    <location>
        <begin position="188"/>
        <end position="197"/>
    </location>
</feature>
<proteinExistence type="predicted"/>
<dbReference type="Pfam" id="PF00076">
    <property type="entry name" value="RRM_1"/>
    <property type="match status" value="1"/>
</dbReference>
<dbReference type="GO" id="GO:0003723">
    <property type="term" value="F:RNA binding"/>
    <property type="evidence" value="ECO:0007669"/>
    <property type="project" value="UniProtKB-KW"/>
</dbReference>
<feature type="transmembrane region" description="Helical" evidence="3">
    <location>
        <begin position="38"/>
        <end position="63"/>
    </location>
</feature>
<dbReference type="EMBL" id="CP019791">
    <property type="protein sequence ID" value="AQT66955.1"/>
    <property type="molecule type" value="Genomic_DNA"/>
</dbReference>
<dbReference type="PANTHER" id="PTHR48025:SF1">
    <property type="entry name" value="RRM DOMAIN-CONTAINING PROTEIN"/>
    <property type="match status" value="1"/>
</dbReference>
<feature type="compositionally biased region" description="Basic and acidic residues" evidence="2">
    <location>
        <begin position="178"/>
        <end position="187"/>
    </location>
</feature>
<keyword evidence="3" id="KW-0812">Transmembrane</keyword>
<keyword evidence="3" id="KW-0472">Membrane</keyword>
<feature type="compositionally biased region" description="Acidic residues" evidence="2">
    <location>
        <begin position="231"/>
        <end position="242"/>
    </location>
</feature>
<evidence type="ECO:0000259" key="4">
    <source>
        <dbReference type="PROSITE" id="PS50102"/>
    </source>
</evidence>
<dbReference type="SMART" id="SM00360">
    <property type="entry name" value="RRM"/>
    <property type="match status" value="1"/>
</dbReference>
<keyword evidence="6" id="KW-1185">Reference proteome</keyword>
<dbReference type="PROSITE" id="PS51257">
    <property type="entry name" value="PROKAR_LIPOPROTEIN"/>
    <property type="match status" value="1"/>
</dbReference>